<dbReference type="InterPro" id="IPR008921">
    <property type="entry name" value="DNA_pol3_clamp-load_cplx_C"/>
</dbReference>
<dbReference type="EC" id="2.7.7.7" evidence="11"/>
<keyword evidence="3 11" id="KW-0548">Nucleotidyltransferase</keyword>
<dbReference type="AlphaFoldDB" id="A0A3N2QB26"/>
<sequence length="568" mass="64020">MSSPCTNPFVVSARKYRPTSFKEVISQPHIITTLQNAIACNQLAHAFLFCGPRGVGKTTCARILAKAINCLQITQEIEPCNHCTNCLSFNSSSSMNVYELDAASHNSVEDIRDLVDQVRYVPQVGKYKIYIIDEVHMLSNAAFNAFLKTLEEPPSYAIFILATTERHKVLPTILSRCQIFNFHRIKLEDIVTQLQIIATKESIAYEISALQLIAQKAEGALRDALSMFDLLTTFAGKGETIGYTSTRDYLQLLDYDYYFKCTEAFLQGNVSAVLLLFDAILRAGFNGHHFVVGLGEHFRNLLVCKDNATIPLLEVTDHIRPSYAEYASKCQMPFILRALTLLNQCDIHYKASQHQRLHVELLLIELATRSFPVEETVAHATETAISSTQTPSRTLDKHNAIKPQITDVVPPPKQETLVIPSLQSLKNVLLTKKKINAPKKIEAQPASKEPIIEKAVQAFFADYGEQLKQQGNIAGYHLMNQPIKVQDQVIIIALINSVQESMLQNLKEELLVQLRKKFNDPKIILQSILVQELQGTKPYTDQEKLTYLSKKNPAIALMRERFKLEVVY</sequence>
<dbReference type="PANTHER" id="PTHR11669:SF0">
    <property type="entry name" value="PROTEIN STICHEL-LIKE 2"/>
    <property type="match status" value="1"/>
</dbReference>
<dbReference type="InterPro" id="IPR027417">
    <property type="entry name" value="P-loop_NTPase"/>
</dbReference>
<dbReference type="GO" id="GO:0005524">
    <property type="term" value="F:ATP binding"/>
    <property type="evidence" value="ECO:0007669"/>
    <property type="project" value="UniProtKB-KW"/>
</dbReference>
<dbReference type="CDD" id="cd18137">
    <property type="entry name" value="HLD_clamp_pol_III_gamma_tau"/>
    <property type="match status" value="1"/>
</dbReference>
<comment type="similarity">
    <text evidence="1 11">Belongs to the DnaX/STICHEL family.</text>
</comment>
<evidence type="ECO:0000256" key="3">
    <source>
        <dbReference type="ARBA" id="ARBA00022695"/>
    </source>
</evidence>
<dbReference type="Gene3D" id="1.10.8.60">
    <property type="match status" value="1"/>
</dbReference>
<dbReference type="Pfam" id="PF22608">
    <property type="entry name" value="DNAX_ATPase_lid"/>
    <property type="match status" value="1"/>
</dbReference>
<evidence type="ECO:0000256" key="11">
    <source>
        <dbReference type="RuleBase" id="RU364063"/>
    </source>
</evidence>
<dbReference type="Gene3D" id="1.20.272.10">
    <property type="match status" value="1"/>
</dbReference>
<dbReference type="RefSeq" id="WP_123663700.1">
    <property type="nucleotide sequence ID" value="NZ_RARA01000027.1"/>
</dbReference>
<keyword evidence="5" id="KW-0479">Metal-binding</keyword>
<comment type="function">
    <text evidence="11">DNA polymerase III is a complex, multichain enzyme responsible for most of the replicative synthesis in bacteria. This DNA polymerase also exhibits 3' to 5' exonuclease activity.</text>
</comment>
<gene>
    <name evidence="11 13" type="primary">dnaX</name>
    <name evidence="13" type="ORF">EDM02_05580</name>
</gene>
<evidence type="ECO:0000256" key="7">
    <source>
        <dbReference type="ARBA" id="ARBA00022833"/>
    </source>
</evidence>
<dbReference type="NCBIfam" id="NF004046">
    <property type="entry name" value="PRK05563.1"/>
    <property type="match status" value="1"/>
</dbReference>
<proteinExistence type="inferred from homology"/>
<dbReference type="Pfam" id="PF12169">
    <property type="entry name" value="DNA_pol3_gamma3"/>
    <property type="match status" value="1"/>
</dbReference>
<evidence type="ECO:0000256" key="6">
    <source>
        <dbReference type="ARBA" id="ARBA00022741"/>
    </source>
</evidence>
<dbReference type="EMBL" id="RARA01000027">
    <property type="protein sequence ID" value="ROT47008.1"/>
    <property type="molecule type" value="Genomic_DNA"/>
</dbReference>
<dbReference type="GO" id="GO:0003887">
    <property type="term" value="F:DNA-directed DNA polymerase activity"/>
    <property type="evidence" value="ECO:0007669"/>
    <property type="project" value="UniProtKB-KW"/>
</dbReference>
<comment type="subunit">
    <text evidence="11">DNA polymerase III contains a core (composed of alpha, epsilon and theta chains) that associates with a tau subunit. This core dimerizes to form the POLIII' complex. PolIII' associates with the gamma complex (composed of gamma, delta, delta', psi and chi chains) and with the beta chain to form the complete DNA polymerase III complex.</text>
</comment>
<dbReference type="NCBIfam" id="TIGR02397">
    <property type="entry name" value="dnaX_nterm"/>
    <property type="match status" value="1"/>
</dbReference>
<dbReference type="FunFam" id="3.40.50.300:FF:000014">
    <property type="entry name" value="DNA polymerase III subunit gamma/tau"/>
    <property type="match status" value="1"/>
</dbReference>
<dbReference type="GO" id="GO:0006261">
    <property type="term" value="P:DNA-templated DNA replication"/>
    <property type="evidence" value="ECO:0007669"/>
    <property type="project" value="TreeGrafter"/>
</dbReference>
<dbReference type="CDD" id="cd00009">
    <property type="entry name" value="AAA"/>
    <property type="match status" value="1"/>
</dbReference>
<keyword evidence="6 11" id="KW-0547">Nucleotide-binding</keyword>
<dbReference type="GO" id="GO:0003677">
    <property type="term" value="F:DNA binding"/>
    <property type="evidence" value="ECO:0007669"/>
    <property type="project" value="InterPro"/>
</dbReference>
<comment type="catalytic activity">
    <reaction evidence="10 11">
        <text>DNA(n) + a 2'-deoxyribonucleoside 5'-triphosphate = DNA(n+1) + diphosphate</text>
        <dbReference type="Rhea" id="RHEA:22508"/>
        <dbReference type="Rhea" id="RHEA-COMP:17339"/>
        <dbReference type="Rhea" id="RHEA-COMP:17340"/>
        <dbReference type="ChEBI" id="CHEBI:33019"/>
        <dbReference type="ChEBI" id="CHEBI:61560"/>
        <dbReference type="ChEBI" id="CHEBI:173112"/>
        <dbReference type="EC" id="2.7.7.7"/>
    </reaction>
</comment>
<dbReference type="SMART" id="SM00382">
    <property type="entry name" value="AAA"/>
    <property type="match status" value="1"/>
</dbReference>
<evidence type="ECO:0000256" key="5">
    <source>
        <dbReference type="ARBA" id="ARBA00022723"/>
    </source>
</evidence>
<keyword evidence="9 11" id="KW-0239">DNA-directed DNA polymerase</keyword>
<protein>
    <recommendedName>
        <fullName evidence="11">DNA polymerase III subunit gamma/tau</fullName>
        <ecNumber evidence="11">2.7.7.7</ecNumber>
    </recommendedName>
</protein>
<dbReference type="Proteomes" id="UP000270927">
    <property type="component" value="Unassembled WGS sequence"/>
</dbReference>
<dbReference type="PRINTS" id="PR00300">
    <property type="entry name" value="CLPPROTEASEA"/>
</dbReference>
<dbReference type="SUPFAM" id="SSF52540">
    <property type="entry name" value="P-loop containing nucleoside triphosphate hydrolases"/>
    <property type="match status" value="1"/>
</dbReference>
<evidence type="ECO:0000313" key="13">
    <source>
        <dbReference type="EMBL" id="ROT47008.1"/>
    </source>
</evidence>
<organism evidence="13 14">
    <name type="scientific">Candidatus Cardinium hertigii</name>
    <dbReference type="NCBI Taxonomy" id="247481"/>
    <lineage>
        <taxon>Bacteria</taxon>
        <taxon>Pseudomonadati</taxon>
        <taxon>Bacteroidota</taxon>
        <taxon>Cytophagia</taxon>
        <taxon>Cytophagales</taxon>
        <taxon>Amoebophilaceae</taxon>
        <taxon>Candidatus Cardinium</taxon>
    </lineage>
</organism>
<comment type="caution">
    <text evidence="13">The sequence shown here is derived from an EMBL/GenBank/DDBJ whole genome shotgun (WGS) entry which is preliminary data.</text>
</comment>
<dbReference type="Pfam" id="PF13177">
    <property type="entry name" value="DNA_pol3_delta2"/>
    <property type="match status" value="1"/>
</dbReference>
<dbReference type="PANTHER" id="PTHR11669">
    <property type="entry name" value="REPLICATION FACTOR C / DNA POLYMERASE III GAMMA-TAU SUBUNIT"/>
    <property type="match status" value="1"/>
</dbReference>
<evidence type="ECO:0000256" key="9">
    <source>
        <dbReference type="ARBA" id="ARBA00022932"/>
    </source>
</evidence>
<evidence type="ECO:0000256" key="4">
    <source>
        <dbReference type="ARBA" id="ARBA00022705"/>
    </source>
</evidence>
<evidence type="ECO:0000256" key="10">
    <source>
        <dbReference type="ARBA" id="ARBA00049244"/>
    </source>
</evidence>
<name>A0A3N2QB26_9BACT</name>
<evidence type="ECO:0000256" key="1">
    <source>
        <dbReference type="ARBA" id="ARBA00006360"/>
    </source>
</evidence>
<evidence type="ECO:0000259" key="12">
    <source>
        <dbReference type="SMART" id="SM00382"/>
    </source>
</evidence>
<dbReference type="InterPro" id="IPR012763">
    <property type="entry name" value="DNA_pol_III_sug/sutau_N"/>
</dbReference>
<keyword evidence="7" id="KW-0862">Zinc</keyword>
<keyword evidence="2 11" id="KW-0808">Transferase</keyword>
<dbReference type="GO" id="GO:0046872">
    <property type="term" value="F:metal ion binding"/>
    <property type="evidence" value="ECO:0007669"/>
    <property type="project" value="UniProtKB-KW"/>
</dbReference>
<dbReference type="InterPro" id="IPR045085">
    <property type="entry name" value="HLD_clamp_pol_III_gamma_tau"/>
</dbReference>
<keyword evidence="8 11" id="KW-0067">ATP-binding</keyword>
<evidence type="ECO:0000313" key="14">
    <source>
        <dbReference type="Proteomes" id="UP000270927"/>
    </source>
</evidence>
<dbReference type="InterPro" id="IPR001270">
    <property type="entry name" value="ClpA/B"/>
</dbReference>
<keyword evidence="14" id="KW-1185">Reference proteome</keyword>
<dbReference type="Gene3D" id="3.40.50.300">
    <property type="entry name" value="P-loop containing nucleotide triphosphate hydrolases"/>
    <property type="match status" value="1"/>
</dbReference>
<dbReference type="OrthoDB" id="9810148at2"/>
<dbReference type="GO" id="GO:0009360">
    <property type="term" value="C:DNA polymerase III complex"/>
    <property type="evidence" value="ECO:0007669"/>
    <property type="project" value="InterPro"/>
</dbReference>
<evidence type="ECO:0000256" key="8">
    <source>
        <dbReference type="ARBA" id="ARBA00022840"/>
    </source>
</evidence>
<reference evidence="13 14" key="1">
    <citation type="submission" date="2018-09" db="EMBL/GenBank/DDBJ databases">
        <title>Comparative Genomics of Wolbachia-Cardinium Dual Endosymbiosis in a Plant-Parasitic Nematode.</title>
        <authorList>
            <person name="Brown A.M.V."/>
            <person name="Wasala S.K."/>
            <person name="Howe D.K."/>
            <person name="Peetz A.B."/>
            <person name="Zasada I.A."/>
            <person name="Denver D.R."/>
        </authorList>
    </citation>
    <scope>NUCLEOTIDE SEQUENCE [LARGE SCALE GENOMIC DNA]</scope>
    <source>
        <strain evidence="13 14">Pp_1</strain>
    </source>
</reference>
<evidence type="ECO:0000256" key="2">
    <source>
        <dbReference type="ARBA" id="ARBA00022679"/>
    </source>
</evidence>
<feature type="domain" description="AAA+ ATPase" evidence="12">
    <location>
        <begin position="43"/>
        <end position="186"/>
    </location>
</feature>
<dbReference type="InterPro" id="IPR050238">
    <property type="entry name" value="DNA_Rep/Repair_Clamp_Loader"/>
</dbReference>
<dbReference type="SUPFAM" id="SSF48019">
    <property type="entry name" value="post-AAA+ oligomerization domain-like"/>
    <property type="match status" value="1"/>
</dbReference>
<dbReference type="InterPro" id="IPR003593">
    <property type="entry name" value="AAA+_ATPase"/>
</dbReference>
<keyword evidence="4 11" id="KW-0235">DNA replication</keyword>
<dbReference type="InterPro" id="IPR022754">
    <property type="entry name" value="DNA_pol_III_gamma-3"/>
</dbReference>
<accession>A0A3N2QB26</accession>